<protein>
    <submittedName>
        <fullName evidence="1">Uncharacterized protein</fullName>
    </submittedName>
</protein>
<reference evidence="2" key="1">
    <citation type="journal article" date="2019" name="Int. J. Syst. Evol. Microbiol.">
        <title>The Global Catalogue of Microorganisms (GCM) 10K type strain sequencing project: providing services to taxonomists for standard genome sequencing and annotation.</title>
        <authorList>
            <consortium name="The Broad Institute Genomics Platform"/>
            <consortium name="The Broad Institute Genome Sequencing Center for Infectious Disease"/>
            <person name="Wu L."/>
            <person name="Ma J."/>
        </authorList>
    </citation>
    <scope>NUCLEOTIDE SEQUENCE [LARGE SCALE GENOMIC DNA]</scope>
    <source>
        <strain evidence="2">NBRC 108723</strain>
    </source>
</reference>
<dbReference type="Proteomes" id="UP001157138">
    <property type="component" value="Unassembled WGS sequence"/>
</dbReference>
<proteinExistence type="predicted"/>
<evidence type="ECO:0000313" key="1">
    <source>
        <dbReference type="EMBL" id="GLT17831.1"/>
    </source>
</evidence>
<comment type="caution">
    <text evidence="1">The sequence shown here is derived from an EMBL/GenBank/DDBJ whole genome shotgun (WGS) entry which is preliminary data.</text>
</comment>
<sequence>MLTNTSLMFQGQPLLEDWLLKITLQMKQLNTPCEYAELNTWKVALECAIEHIIKQQENHYGFRLSTSNIGSFSSVNHFKAGGTHENNGSSRQYGPSSISEAKQRLATINSTAKHNTKSNIRCTKRTIRPNVAKHLANIALSVAEEGSTDNVRSILMPFLYAEGQSEEEIFHKRVAQIIYAISLCRHSHFLQARKLLINDSSELGKFFLAFIGIAEHHSEEAELKLCSIANLIKSNLLDTQPT</sequence>
<accession>A0ABQ6EYP3</accession>
<organism evidence="1 2">
    <name type="scientific">Vibrio zhanjiangensis</name>
    <dbReference type="NCBI Taxonomy" id="1046128"/>
    <lineage>
        <taxon>Bacteria</taxon>
        <taxon>Pseudomonadati</taxon>
        <taxon>Pseudomonadota</taxon>
        <taxon>Gammaproteobacteria</taxon>
        <taxon>Vibrionales</taxon>
        <taxon>Vibrionaceae</taxon>
        <taxon>Vibrio</taxon>
    </lineage>
</organism>
<dbReference type="EMBL" id="BSPW01000027">
    <property type="protein sequence ID" value="GLT17831.1"/>
    <property type="molecule type" value="Genomic_DNA"/>
</dbReference>
<evidence type="ECO:0000313" key="2">
    <source>
        <dbReference type="Proteomes" id="UP001157138"/>
    </source>
</evidence>
<name>A0ABQ6EYP3_9VIBR</name>
<gene>
    <name evidence="1" type="ORF">GCM10007938_16090</name>
</gene>
<keyword evidence="2" id="KW-1185">Reference proteome</keyword>